<name>A0A085TU06_9RHOB</name>
<proteinExistence type="inferred from homology"/>
<keyword evidence="4" id="KW-1003">Cell membrane</keyword>
<comment type="subcellular location">
    <subcellularLocation>
        <location evidence="1">Cell membrane</location>
        <topology evidence="1">Multi-pass membrane protein</topology>
    </subcellularLocation>
</comment>
<reference evidence="16 17" key="2">
    <citation type="journal article" date="2015" name="Antonie Van Leeuwenhoek">
        <title>Thioclava indica sp. nov., isolated from surface seawater of the Indian Ocean.</title>
        <authorList>
            <person name="Liu Y."/>
            <person name="Lai Q."/>
            <person name="Du J."/>
            <person name="Xu H."/>
            <person name="Jiang L."/>
            <person name="Shao Z."/>
        </authorList>
    </citation>
    <scope>NUCLEOTIDE SEQUENCE [LARGE SCALE GENOMIC DNA]</scope>
    <source>
        <strain evidence="16 17">13D2W-2</strain>
    </source>
</reference>
<keyword evidence="5" id="KW-0679">Respiratory chain</keyword>
<evidence type="ECO:0000313" key="16">
    <source>
        <dbReference type="EMBL" id="KFE34203.1"/>
    </source>
</evidence>
<dbReference type="Gene3D" id="2.60.40.420">
    <property type="entry name" value="Cupredoxins - blue copper proteins"/>
    <property type="match status" value="1"/>
</dbReference>
<dbReference type="SUPFAM" id="SSF49503">
    <property type="entry name" value="Cupredoxins"/>
    <property type="match status" value="1"/>
</dbReference>
<dbReference type="OrthoDB" id="9783445at2"/>
<reference evidence="17" key="1">
    <citation type="submission" date="2013-04" db="EMBL/GenBank/DDBJ databases">
        <title>Thioclava sp. 13D2W-2 Genome Sequencing.</title>
        <authorList>
            <person name="Lai Q."/>
            <person name="Li G."/>
            <person name="Shao Z."/>
        </authorList>
    </citation>
    <scope>NUCLEOTIDE SEQUENCE [LARGE SCALE GENOMIC DNA]</scope>
    <source>
        <strain evidence="17">13D2W-2</strain>
    </source>
</reference>
<keyword evidence="8" id="KW-0249">Electron transport</keyword>
<dbReference type="Gene3D" id="1.10.287.90">
    <property type="match status" value="1"/>
</dbReference>
<evidence type="ECO:0000256" key="9">
    <source>
        <dbReference type="ARBA" id="ARBA00022989"/>
    </source>
</evidence>
<dbReference type="PATRIC" id="fig|1317124.6.peg.2900"/>
<evidence type="ECO:0000256" key="5">
    <source>
        <dbReference type="ARBA" id="ARBA00022660"/>
    </source>
</evidence>
<evidence type="ECO:0000256" key="6">
    <source>
        <dbReference type="ARBA" id="ARBA00022692"/>
    </source>
</evidence>
<dbReference type="eggNOG" id="COG1622">
    <property type="taxonomic scope" value="Bacteria"/>
</dbReference>
<keyword evidence="3" id="KW-0813">Transport</keyword>
<dbReference type="InterPro" id="IPR045187">
    <property type="entry name" value="CcO_II"/>
</dbReference>
<gene>
    <name evidence="16" type="ORF">DW2_14420</name>
</gene>
<dbReference type="GO" id="GO:0005886">
    <property type="term" value="C:plasma membrane"/>
    <property type="evidence" value="ECO:0007669"/>
    <property type="project" value="UniProtKB-SubCell"/>
</dbReference>
<keyword evidence="6 12" id="KW-0812">Transmembrane</keyword>
<comment type="caution">
    <text evidence="16">The sequence shown here is derived from an EMBL/GenBank/DDBJ whole genome shotgun (WGS) entry which is preliminary data.</text>
</comment>
<feature type="domain" description="Cytochrome oxidase subunit II transmembrane region profile" evidence="15">
    <location>
        <begin position="25"/>
        <end position="122"/>
    </location>
</feature>
<keyword evidence="17" id="KW-1185">Reference proteome</keyword>
<dbReference type="Proteomes" id="UP000028607">
    <property type="component" value="Unassembled WGS sequence"/>
</dbReference>
<sequence>MRAAALRWPLPFETSMACAACLASAQAAQADSFLDAAGPVAAAQVSHLRLILILMAIVVVPVFAATPWLVRRYRYGRARGDYRPEWKFSLLFEVLAWGVPFLVVIVLGTILWERTHQLDPYLPVAEAKAPPVVIDVIGYDWKWLFIYPEQGVASVGEMAFPADRPVKLNLTSDTVMQSLLIPRLGSQIYAMKGMRTQLNLAADGPGRFEGRNTQYNGKGFSAQSFTAVAMRPGDFESWVAQARAQGLPFDEKARAALEHKGTKLDLRHALGMPDGTVVHFAAAPTALFDKIAGMKETGE</sequence>
<accession>A0A085TU06</accession>
<evidence type="ECO:0000259" key="14">
    <source>
        <dbReference type="PROSITE" id="PS50857"/>
    </source>
</evidence>
<dbReference type="InterPro" id="IPR008972">
    <property type="entry name" value="Cupredoxin"/>
</dbReference>
<protein>
    <submittedName>
        <fullName evidence="16">Cytochrome c oxidase subunit II</fullName>
    </submittedName>
</protein>
<keyword evidence="9 12" id="KW-1133">Transmembrane helix</keyword>
<feature type="domain" description="Cytochrome oxidase subunit II copper A binding" evidence="14">
    <location>
        <begin position="129"/>
        <end position="241"/>
    </location>
</feature>
<dbReference type="InterPro" id="IPR011759">
    <property type="entry name" value="Cyt_c_oxidase_su2_TM_dom"/>
</dbReference>
<evidence type="ECO:0000256" key="11">
    <source>
        <dbReference type="ARBA" id="ARBA00023136"/>
    </source>
</evidence>
<evidence type="ECO:0000256" key="2">
    <source>
        <dbReference type="ARBA" id="ARBA00007866"/>
    </source>
</evidence>
<dbReference type="AlphaFoldDB" id="A0A085TU06"/>
<comment type="similarity">
    <text evidence="2">Belongs to the cytochrome c oxidase subunit 2 family.</text>
</comment>
<evidence type="ECO:0000256" key="3">
    <source>
        <dbReference type="ARBA" id="ARBA00022448"/>
    </source>
</evidence>
<keyword evidence="7 13" id="KW-0732">Signal</keyword>
<dbReference type="PANTHER" id="PTHR22888:SF18">
    <property type="entry name" value="CYTOCHROME BO(3) UBIQUINOL OXIDASE SUBUNIT 2"/>
    <property type="match status" value="1"/>
</dbReference>
<dbReference type="InterPro" id="IPR034227">
    <property type="entry name" value="CuRO_UO_II"/>
</dbReference>
<keyword evidence="11 12" id="KW-0472">Membrane</keyword>
<organism evidence="16 17">
    <name type="scientific">Thioclava atlantica</name>
    <dbReference type="NCBI Taxonomy" id="1317124"/>
    <lineage>
        <taxon>Bacteria</taxon>
        <taxon>Pseudomonadati</taxon>
        <taxon>Pseudomonadota</taxon>
        <taxon>Alphaproteobacteria</taxon>
        <taxon>Rhodobacterales</taxon>
        <taxon>Paracoccaceae</taxon>
        <taxon>Thioclava</taxon>
    </lineage>
</organism>
<evidence type="ECO:0000256" key="8">
    <source>
        <dbReference type="ARBA" id="ARBA00022982"/>
    </source>
</evidence>
<feature type="transmembrane region" description="Helical" evidence="12">
    <location>
        <begin position="46"/>
        <end position="70"/>
    </location>
</feature>
<evidence type="ECO:0000256" key="13">
    <source>
        <dbReference type="SAM" id="SignalP"/>
    </source>
</evidence>
<evidence type="ECO:0000313" key="17">
    <source>
        <dbReference type="Proteomes" id="UP000028607"/>
    </source>
</evidence>
<dbReference type="PANTHER" id="PTHR22888">
    <property type="entry name" value="CYTOCHROME C OXIDASE, SUBUNIT II"/>
    <property type="match status" value="1"/>
</dbReference>
<dbReference type="SUPFAM" id="SSF81464">
    <property type="entry name" value="Cytochrome c oxidase subunit II-like, transmembrane region"/>
    <property type="match status" value="1"/>
</dbReference>
<evidence type="ECO:0000256" key="1">
    <source>
        <dbReference type="ARBA" id="ARBA00004651"/>
    </source>
</evidence>
<dbReference type="GO" id="GO:0004129">
    <property type="term" value="F:cytochrome-c oxidase activity"/>
    <property type="evidence" value="ECO:0007669"/>
    <property type="project" value="InterPro"/>
</dbReference>
<dbReference type="InterPro" id="IPR036257">
    <property type="entry name" value="Cyt_c_oxidase_su2_TM_sf"/>
</dbReference>
<evidence type="ECO:0000259" key="15">
    <source>
        <dbReference type="PROSITE" id="PS50999"/>
    </source>
</evidence>
<feature type="chain" id="PRO_5001797634" evidence="13">
    <location>
        <begin position="31"/>
        <end position="299"/>
    </location>
</feature>
<dbReference type="RefSeq" id="WP_156102985.1">
    <property type="nucleotide sequence ID" value="NZ_AQRC01000012.1"/>
</dbReference>
<evidence type="ECO:0000256" key="12">
    <source>
        <dbReference type="SAM" id="Phobius"/>
    </source>
</evidence>
<dbReference type="CDD" id="cd04212">
    <property type="entry name" value="CuRO_UO_II"/>
    <property type="match status" value="1"/>
</dbReference>
<dbReference type="PROSITE" id="PS50999">
    <property type="entry name" value="COX2_TM"/>
    <property type="match status" value="1"/>
</dbReference>
<evidence type="ECO:0000256" key="7">
    <source>
        <dbReference type="ARBA" id="ARBA00022729"/>
    </source>
</evidence>
<dbReference type="GO" id="GO:0005507">
    <property type="term" value="F:copper ion binding"/>
    <property type="evidence" value="ECO:0007669"/>
    <property type="project" value="InterPro"/>
</dbReference>
<dbReference type="InterPro" id="IPR002429">
    <property type="entry name" value="CcO_II-like_C"/>
</dbReference>
<dbReference type="GO" id="GO:0042773">
    <property type="term" value="P:ATP synthesis coupled electron transport"/>
    <property type="evidence" value="ECO:0007669"/>
    <property type="project" value="TreeGrafter"/>
</dbReference>
<dbReference type="STRING" id="1317124.DW2_14420"/>
<dbReference type="PROSITE" id="PS50857">
    <property type="entry name" value="COX2_CUA"/>
    <property type="match status" value="1"/>
</dbReference>
<evidence type="ECO:0000256" key="4">
    <source>
        <dbReference type="ARBA" id="ARBA00022475"/>
    </source>
</evidence>
<dbReference type="GO" id="GO:0016491">
    <property type="term" value="F:oxidoreductase activity"/>
    <property type="evidence" value="ECO:0007669"/>
    <property type="project" value="UniProtKB-KW"/>
</dbReference>
<dbReference type="EMBL" id="AQRC01000012">
    <property type="protein sequence ID" value="KFE34203.1"/>
    <property type="molecule type" value="Genomic_DNA"/>
</dbReference>
<feature type="transmembrane region" description="Helical" evidence="12">
    <location>
        <begin position="90"/>
        <end position="112"/>
    </location>
</feature>
<feature type="signal peptide" evidence="13">
    <location>
        <begin position="1"/>
        <end position="30"/>
    </location>
</feature>
<evidence type="ECO:0000256" key="10">
    <source>
        <dbReference type="ARBA" id="ARBA00023002"/>
    </source>
</evidence>
<keyword evidence="10" id="KW-0560">Oxidoreductase</keyword>